<evidence type="ECO:0000313" key="1">
    <source>
        <dbReference type="EMBL" id="MFC4987133.1"/>
    </source>
</evidence>
<evidence type="ECO:0000313" key="2">
    <source>
        <dbReference type="Proteomes" id="UP001595925"/>
    </source>
</evidence>
<dbReference type="Proteomes" id="UP001595925">
    <property type="component" value="Unassembled WGS sequence"/>
</dbReference>
<name>A0ABD5QBP5_9EURY</name>
<comment type="caution">
    <text evidence="1">The sequence shown here is derived from an EMBL/GenBank/DDBJ whole genome shotgun (WGS) entry which is preliminary data.</text>
</comment>
<gene>
    <name evidence="1" type="ORF">ACFPFO_05010</name>
</gene>
<dbReference type="EMBL" id="JBHSJG010000018">
    <property type="protein sequence ID" value="MFC4987133.1"/>
    <property type="molecule type" value="Genomic_DNA"/>
</dbReference>
<protein>
    <submittedName>
        <fullName evidence="1">Uncharacterized protein</fullName>
    </submittedName>
</protein>
<reference evidence="1 2" key="1">
    <citation type="journal article" date="2019" name="Int. J. Syst. Evol. Microbiol.">
        <title>The Global Catalogue of Microorganisms (GCM) 10K type strain sequencing project: providing services to taxonomists for standard genome sequencing and annotation.</title>
        <authorList>
            <consortium name="The Broad Institute Genomics Platform"/>
            <consortium name="The Broad Institute Genome Sequencing Center for Infectious Disease"/>
            <person name="Wu L."/>
            <person name="Ma J."/>
        </authorList>
    </citation>
    <scope>NUCLEOTIDE SEQUENCE [LARGE SCALE GENOMIC DNA]</scope>
    <source>
        <strain evidence="1 2">CGMCC 1.15824</strain>
    </source>
</reference>
<organism evidence="1 2">
    <name type="scientific">Saliphagus infecundisoli</name>
    <dbReference type="NCBI Taxonomy" id="1849069"/>
    <lineage>
        <taxon>Archaea</taxon>
        <taxon>Methanobacteriati</taxon>
        <taxon>Methanobacteriota</taxon>
        <taxon>Stenosarchaea group</taxon>
        <taxon>Halobacteria</taxon>
        <taxon>Halobacteriales</taxon>
        <taxon>Natrialbaceae</taxon>
        <taxon>Saliphagus</taxon>
    </lineage>
</organism>
<dbReference type="RefSeq" id="WP_224828561.1">
    <property type="nucleotide sequence ID" value="NZ_JAIVEF010000007.1"/>
</dbReference>
<sequence>MGTGWFHRVLGNSGALSVCAARRRRTVALAVLLEAPMERRSGIGGWL</sequence>
<keyword evidence="2" id="KW-1185">Reference proteome</keyword>
<proteinExistence type="predicted"/>
<accession>A0ABD5QBP5</accession>
<dbReference type="AlphaFoldDB" id="A0ABD5QBP5"/>